<feature type="domain" description="EF-hand" evidence="7">
    <location>
        <begin position="218"/>
        <end position="253"/>
    </location>
</feature>
<evidence type="ECO:0000256" key="2">
    <source>
        <dbReference type="ARBA" id="ARBA00022490"/>
    </source>
</evidence>
<dbReference type="PROSITE" id="PS00018">
    <property type="entry name" value="EF_HAND_1"/>
    <property type="match status" value="2"/>
</dbReference>
<dbReference type="SUPFAM" id="SSF47473">
    <property type="entry name" value="EF-hand"/>
    <property type="match status" value="1"/>
</dbReference>
<dbReference type="CDD" id="cd16180">
    <property type="entry name" value="EFh_PEF_Group_I"/>
    <property type="match status" value="1"/>
</dbReference>
<protein>
    <recommendedName>
        <fullName evidence="7">EF-hand domain-containing protein</fullName>
    </recommendedName>
</protein>
<evidence type="ECO:0000259" key="7">
    <source>
        <dbReference type="PROSITE" id="PS50222"/>
    </source>
</evidence>
<dbReference type="Gene3D" id="1.10.238.10">
    <property type="entry name" value="EF-hand"/>
    <property type="match status" value="1"/>
</dbReference>
<reference evidence="8 9" key="1">
    <citation type="submission" date="2024-09" db="EMBL/GenBank/DDBJ databases">
        <title>Rethinking Asexuality: The Enigmatic Case of Functional Sexual Genes in Lepraria (Stereocaulaceae).</title>
        <authorList>
            <person name="Doellman M."/>
            <person name="Sun Y."/>
            <person name="Barcenas-Pena A."/>
            <person name="Lumbsch H.T."/>
            <person name="Grewe F."/>
        </authorList>
    </citation>
    <scope>NUCLEOTIDE SEQUENCE [LARGE SCALE GENOMIC DNA]</scope>
    <source>
        <strain evidence="8 9">Mercado 3170</strain>
    </source>
</reference>
<keyword evidence="4" id="KW-0677">Repeat</keyword>
<keyword evidence="9" id="KW-1185">Reference proteome</keyword>
<dbReference type="InterPro" id="IPR018247">
    <property type="entry name" value="EF_Hand_1_Ca_BS"/>
</dbReference>
<evidence type="ECO:0000256" key="4">
    <source>
        <dbReference type="ARBA" id="ARBA00022737"/>
    </source>
</evidence>
<evidence type="ECO:0000256" key="5">
    <source>
        <dbReference type="ARBA" id="ARBA00022837"/>
    </source>
</evidence>
<comment type="caution">
    <text evidence="8">The sequence shown here is derived from an EMBL/GenBank/DDBJ whole genome shotgun (WGS) entry which is preliminary data.</text>
</comment>
<dbReference type="SMART" id="SM00054">
    <property type="entry name" value="EFh"/>
    <property type="match status" value="4"/>
</dbReference>
<feature type="region of interest" description="Disordered" evidence="6">
    <location>
        <begin position="1"/>
        <end position="151"/>
    </location>
</feature>
<dbReference type="InterPro" id="IPR011992">
    <property type="entry name" value="EF-hand-dom_pair"/>
</dbReference>
<evidence type="ECO:0000313" key="8">
    <source>
        <dbReference type="EMBL" id="KAL2041309.1"/>
    </source>
</evidence>
<evidence type="ECO:0000313" key="9">
    <source>
        <dbReference type="Proteomes" id="UP001590950"/>
    </source>
</evidence>
<keyword evidence="5" id="KW-0106">Calcium</keyword>
<dbReference type="InterPro" id="IPR002048">
    <property type="entry name" value="EF_hand_dom"/>
</dbReference>
<feature type="compositionally biased region" description="Low complexity" evidence="6">
    <location>
        <begin position="32"/>
        <end position="54"/>
    </location>
</feature>
<feature type="compositionally biased region" description="Polar residues" evidence="6">
    <location>
        <begin position="58"/>
        <end position="73"/>
    </location>
</feature>
<dbReference type="Proteomes" id="UP001590950">
    <property type="component" value="Unassembled WGS sequence"/>
</dbReference>
<dbReference type="PANTHER" id="PTHR46212">
    <property type="entry name" value="PEFLIN"/>
    <property type="match status" value="1"/>
</dbReference>
<keyword evidence="3" id="KW-0479">Metal-binding</keyword>
<evidence type="ECO:0000256" key="3">
    <source>
        <dbReference type="ARBA" id="ARBA00022723"/>
    </source>
</evidence>
<organism evidence="8 9">
    <name type="scientific">Stereocaulon virgatum</name>
    <dbReference type="NCBI Taxonomy" id="373712"/>
    <lineage>
        <taxon>Eukaryota</taxon>
        <taxon>Fungi</taxon>
        <taxon>Dikarya</taxon>
        <taxon>Ascomycota</taxon>
        <taxon>Pezizomycotina</taxon>
        <taxon>Lecanoromycetes</taxon>
        <taxon>OSLEUM clade</taxon>
        <taxon>Lecanoromycetidae</taxon>
        <taxon>Lecanorales</taxon>
        <taxon>Lecanorineae</taxon>
        <taxon>Stereocaulaceae</taxon>
        <taxon>Stereocaulon</taxon>
    </lineage>
</organism>
<accession>A0ABR4A5Y1</accession>
<dbReference type="InterPro" id="IPR051426">
    <property type="entry name" value="Peflin/Sorcin_CaBP"/>
</dbReference>
<dbReference type="Pfam" id="PF13202">
    <property type="entry name" value="EF-hand_5"/>
    <property type="match status" value="2"/>
</dbReference>
<feature type="compositionally biased region" description="Polar residues" evidence="6">
    <location>
        <begin position="96"/>
        <end position="111"/>
    </location>
</feature>
<feature type="compositionally biased region" description="Pro residues" evidence="6">
    <location>
        <begin position="114"/>
        <end position="128"/>
    </location>
</feature>
<keyword evidence="2" id="KW-0963">Cytoplasm</keyword>
<dbReference type="EMBL" id="JBEFKJ010000017">
    <property type="protein sequence ID" value="KAL2041309.1"/>
    <property type="molecule type" value="Genomic_DNA"/>
</dbReference>
<proteinExistence type="predicted"/>
<dbReference type="Pfam" id="PF13499">
    <property type="entry name" value="EF-hand_7"/>
    <property type="match status" value="1"/>
</dbReference>
<name>A0ABR4A5Y1_9LECA</name>
<dbReference type="PANTHER" id="PTHR46212:SF3">
    <property type="entry name" value="GH27120P"/>
    <property type="match status" value="1"/>
</dbReference>
<comment type="subcellular location">
    <subcellularLocation>
        <location evidence="1">Cytoplasm</location>
    </subcellularLocation>
</comment>
<evidence type="ECO:0000256" key="1">
    <source>
        <dbReference type="ARBA" id="ARBA00004496"/>
    </source>
</evidence>
<evidence type="ECO:0000256" key="6">
    <source>
        <dbReference type="SAM" id="MobiDB-lite"/>
    </source>
</evidence>
<sequence length="319" mass="35887">MAYNSGYNPDALPAHAEPEQAAQMLSTHPPHRQSNPQQQQQQQTQPRPSPQQRPYAYSNPQAYDSSRPPYQNKPQPLLPSPIQSLQPQHPPRLSPPKSSYNTNTIQHNSAAHHSPPPQNYGFGPPPPTNHGRLTPPSRPPGTPAPGNRSSSADASLFPLFKAVDKSQTGQLTERELGKALVNGDYTSFDAHTVRMMIRMFDVDKSGSINFEEFCALWAFLASWRSLFDRFDEDSSGSISYNEYTNALVAFGYRLSASFVNLLYSTYDKSGQGSMSFDLFVQSCIILKRMTDVFKKYDDDRDGYITLSFEEFLTEILRQR</sequence>
<feature type="domain" description="EF-hand" evidence="7">
    <location>
        <begin position="284"/>
        <end position="319"/>
    </location>
</feature>
<dbReference type="PROSITE" id="PS50222">
    <property type="entry name" value="EF_HAND_2"/>
    <property type="match status" value="2"/>
</dbReference>
<gene>
    <name evidence="8" type="ORF">N7G274_005691</name>
</gene>